<dbReference type="Proteomes" id="UP000275777">
    <property type="component" value="Chromosome"/>
</dbReference>
<sequence length="59" mass="5806">MSQTMTAVAGSAADGSSSVRQNSASGMPLAPVVTSSDSDSASSASRPATSSSRRSSARR</sequence>
<organism evidence="2 3">
    <name type="scientific">Chromobacterium violaceum</name>
    <dbReference type="NCBI Taxonomy" id="536"/>
    <lineage>
        <taxon>Bacteria</taxon>
        <taxon>Pseudomonadati</taxon>
        <taxon>Pseudomonadota</taxon>
        <taxon>Betaproteobacteria</taxon>
        <taxon>Neisseriales</taxon>
        <taxon>Chromobacteriaceae</taxon>
        <taxon>Chromobacterium</taxon>
    </lineage>
</organism>
<dbReference type="AlphaFoldDB" id="A0A3S4JVF9"/>
<feature type="region of interest" description="Disordered" evidence="1">
    <location>
        <begin position="1"/>
        <end position="59"/>
    </location>
</feature>
<dbReference type="EMBL" id="LR134182">
    <property type="protein sequence ID" value="VEB41652.1"/>
    <property type="molecule type" value="Genomic_DNA"/>
</dbReference>
<evidence type="ECO:0000313" key="3">
    <source>
        <dbReference type="Proteomes" id="UP000275777"/>
    </source>
</evidence>
<evidence type="ECO:0000256" key="1">
    <source>
        <dbReference type="SAM" id="MobiDB-lite"/>
    </source>
</evidence>
<accession>A0A3S4JVF9</accession>
<feature type="compositionally biased region" description="Low complexity" evidence="1">
    <location>
        <begin position="30"/>
        <end position="59"/>
    </location>
</feature>
<evidence type="ECO:0000313" key="2">
    <source>
        <dbReference type="EMBL" id="VEB41652.1"/>
    </source>
</evidence>
<name>A0A3S4JVF9_CHRVL</name>
<reference evidence="2 3" key="1">
    <citation type="submission" date="2018-12" db="EMBL/GenBank/DDBJ databases">
        <authorList>
            <consortium name="Pathogen Informatics"/>
        </authorList>
    </citation>
    <scope>NUCLEOTIDE SEQUENCE [LARGE SCALE GENOMIC DNA]</scope>
    <source>
        <strain evidence="2 3">NCTC9695</strain>
    </source>
</reference>
<protein>
    <submittedName>
        <fullName evidence="2">Uncharacterized protein</fullName>
    </submittedName>
</protein>
<proteinExistence type="predicted"/>
<feature type="compositionally biased region" description="Low complexity" evidence="1">
    <location>
        <begin position="7"/>
        <end position="19"/>
    </location>
</feature>
<gene>
    <name evidence="2" type="ORF">NCTC9695_02085</name>
</gene>